<evidence type="ECO:0000256" key="1">
    <source>
        <dbReference type="SAM" id="MobiDB-lite"/>
    </source>
</evidence>
<proteinExistence type="predicted"/>
<dbReference type="Pfam" id="PF00128">
    <property type="entry name" value="Alpha-amylase"/>
    <property type="match status" value="1"/>
</dbReference>
<feature type="transmembrane region" description="Helical" evidence="2">
    <location>
        <begin position="78"/>
        <end position="100"/>
    </location>
</feature>
<dbReference type="GO" id="GO:0005975">
    <property type="term" value="P:carbohydrate metabolic process"/>
    <property type="evidence" value="ECO:0007669"/>
    <property type="project" value="InterPro"/>
</dbReference>
<feature type="region of interest" description="Disordered" evidence="1">
    <location>
        <begin position="1"/>
        <end position="41"/>
    </location>
</feature>
<evidence type="ECO:0000313" key="4">
    <source>
        <dbReference type="Ensembl" id="ENSSORP00005035806.1"/>
    </source>
</evidence>
<keyword evidence="5" id="KW-1185">Reference proteome</keyword>
<dbReference type="GO" id="GO:1903801">
    <property type="term" value="P:L-leucine import across plasma membrane"/>
    <property type="evidence" value="ECO:0007669"/>
    <property type="project" value="TreeGrafter"/>
</dbReference>
<dbReference type="Gene3D" id="2.60.40.1180">
    <property type="entry name" value="Golgi alpha-mannosidase II"/>
    <property type="match status" value="1"/>
</dbReference>
<keyword evidence="2" id="KW-1133">Transmembrane helix</keyword>
<gene>
    <name evidence="4" type="primary">LOC115413360</name>
</gene>
<reference evidence="4" key="2">
    <citation type="submission" date="2025-08" db="UniProtKB">
        <authorList>
            <consortium name="Ensembl"/>
        </authorList>
    </citation>
    <scope>IDENTIFICATION</scope>
</reference>
<dbReference type="InterPro" id="IPR031984">
    <property type="entry name" value="SLC3A2_N"/>
</dbReference>
<dbReference type="SUPFAM" id="SSF51445">
    <property type="entry name" value="(Trans)glycosidases"/>
    <property type="match status" value="1"/>
</dbReference>
<organism evidence="4 5">
    <name type="scientific">Sphaeramia orbicularis</name>
    <name type="common">orbiculate cardinalfish</name>
    <dbReference type="NCBI Taxonomy" id="375764"/>
    <lineage>
        <taxon>Eukaryota</taxon>
        <taxon>Metazoa</taxon>
        <taxon>Chordata</taxon>
        <taxon>Craniata</taxon>
        <taxon>Vertebrata</taxon>
        <taxon>Euteleostomi</taxon>
        <taxon>Actinopterygii</taxon>
        <taxon>Neopterygii</taxon>
        <taxon>Teleostei</taxon>
        <taxon>Neoteleostei</taxon>
        <taxon>Acanthomorphata</taxon>
        <taxon>Gobiaria</taxon>
        <taxon>Kurtiformes</taxon>
        <taxon>Apogonoidei</taxon>
        <taxon>Apogonidae</taxon>
        <taxon>Apogoninae</taxon>
        <taxon>Sphaeramia</taxon>
    </lineage>
</organism>
<dbReference type="GO" id="GO:1904273">
    <property type="term" value="P:L-alanine import across plasma membrane"/>
    <property type="evidence" value="ECO:0007669"/>
    <property type="project" value="TreeGrafter"/>
</dbReference>
<dbReference type="GO" id="GO:0015823">
    <property type="term" value="P:phenylalanine transport"/>
    <property type="evidence" value="ECO:0007669"/>
    <property type="project" value="TreeGrafter"/>
</dbReference>
<accession>A0A673B0U8</accession>
<dbReference type="GO" id="GO:0015173">
    <property type="term" value="F:aromatic amino acid transmembrane transporter activity"/>
    <property type="evidence" value="ECO:0007669"/>
    <property type="project" value="TreeGrafter"/>
</dbReference>
<dbReference type="InterPro" id="IPR006047">
    <property type="entry name" value="GH13_cat_dom"/>
</dbReference>
<feature type="compositionally biased region" description="Low complexity" evidence="1">
    <location>
        <begin position="27"/>
        <end position="41"/>
    </location>
</feature>
<evidence type="ECO:0000256" key="2">
    <source>
        <dbReference type="SAM" id="Phobius"/>
    </source>
</evidence>
<dbReference type="AlphaFoldDB" id="A0A673B0U8"/>
<name>A0A673B0U8_9TELE</name>
<dbReference type="GO" id="GO:0016324">
    <property type="term" value="C:apical plasma membrane"/>
    <property type="evidence" value="ECO:0007669"/>
    <property type="project" value="TreeGrafter"/>
</dbReference>
<dbReference type="InterPro" id="IPR013780">
    <property type="entry name" value="Glyco_hydro_b"/>
</dbReference>
<dbReference type="PANTHER" id="PTHR46673:SF3">
    <property type="entry name" value="SOLUTE CARRIER FAMILY 3 (AMINO ACID TRANSPORTER HEAVY CHAIN), MEMBER 2A-RELATED"/>
    <property type="match status" value="1"/>
</dbReference>
<dbReference type="GO" id="GO:0015180">
    <property type="term" value="F:L-alanine transmembrane transporter activity"/>
    <property type="evidence" value="ECO:0007669"/>
    <property type="project" value="TreeGrafter"/>
</dbReference>
<keyword evidence="2" id="KW-0812">Transmembrane</keyword>
<evidence type="ECO:0000313" key="5">
    <source>
        <dbReference type="Proteomes" id="UP000472271"/>
    </source>
</evidence>
<dbReference type="InterPro" id="IPR042280">
    <property type="entry name" value="SLC3A2"/>
</dbReference>
<dbReference type="Pfam" id="PF16028">
    <property type="entry name" value="SLC3A2_N"/>
    <property type="match status" value="1"/>
</dbReference>
<feature type="domain" description="Glycosyl hydrolase family 13 catalytic" evidence="3">
    <location>
        <begin position="125"/>
        <end position="406"/>
    </location>
</feature>
<reference evidence="4" key="3">
    <citation type="submission" date="2025-09" db="UniProtKB">
        <authorList>
            <consortium name="Ensembl"/>
        </authorList>
    </citation>
    <scope>IDENTIFICATION</scope>
</reference>
<sequence>IEADLDQDQDQEEQEKQPMTGGEQRPADGAAAGNGAEKNGAVKLKIPEDEEDQVQFTGLNKEELLRVAGTPGWVRTRWALLVVFWLGWLGMLGGAVLIILQAPRCRDLPPTRWWTHGPLYRVGNIQAFSETQNLKGLEQKVDRLSELKVKGLLVGPVHVAPPDDAMNLSFEEVSPDVGNLEQFKGLVQAAHKKGISVVLDLTPNYLGSSGPWFSNVTVTSVAERLKSALVFWLSEGVDGVQLGGVERVATVVPSLWTDIRTIVQNWTDHRPHKRVLIGVTDRSSAEDVSALLSSTRVDLLLSRVLRADTTERAQSVQRLYSTHSQNNLLWSLEGGAEGHMASVGGAALVQLYQLLLLTLPGTAVFNYGDEIGLKDEGGKFPKMLWDSDEELNGTLQEERLQRRSCRSFFQTVSELRVKERSLLFGDFVLLFNSSSSLAYLRVWDQSQRYLAAFNWAEEEGEELRLSGVELPRWATVVVSTNSSALPANAHVELTALRLEAGHAALLKFPYA</sequence>
<dbReference type="SMART" id="SM00642">
    <property type="entry name" value="Aamy"/>
    <property type="match status" value="1"/>
</dbReference>
<dbReference type="Gene3D" id="3.20.20.80">
    <property type="entry name" value="Glycosidases"/>
    <property type="match status" value="1"/>
</dbReference>
<dbReference type="GO" id="GO:0016323">
    <property type="term" value="C:basolateral plasma membrane"/>
    <property type="evidence" value="ECO:0007669"/>
    <property type="project" value="TreeGrafter"/>
</dbReference>
<keyword evidence="2" id="KW-0472">Membrane</keyword>
<evidence type="ECO:0000259" key="3">
    <source>
        <dbReference type="SMART" id="SM00642"/>
    </source>
</evidence>
<protein>
    <recommendedName>
        <fullName evidence="3">Glycosyl hydrolase family 13 catalytic domain-containing protein</fullName>
    </recommendedName>
</protein>
<dbReference type="PANTHER" id="PTHR46673">
    <property type="entry name" value="4F2 CELL-SURFACE ANTIGEN HEAVY CHAIN"/>
    <property type="match status" value="1"/>
</dbReference>
<dbReference type="InterPro" id="IPR017853">
    <property type="entry name" value="GH"/>
</dbReference>
<dbReference type="GO" id="GO:0015190">
    <property type="term" value="F:L-leucine transmembrane transporter activity"/>
    <property type="evidence" value="ECO:0007669"/>
    <property type="project" value="TreeGrafter"/>
</dbReference>
<dbReference type="Ensembl" id="ENSSORT00005036761.1">
    <property type="protein sequence ID" value="ENSSORP00005035806.1"/>
    <property type="gene ID" value="ENSSORG00005016893.1"/>
</dbReference>
<dbReference type="Proteomes" id="UP000472271">
    <property type="component" value="Chromosome 22"/>
</dbReference>
<feature type="compositionally biased region" description="Acidic residues" evidence="1">
    <location>
        <begin position="1"/>
        <end position="13"/>
    </location>
</feature>
<reference evidence="4" key="1">
    <citation type="submission" date="2019-06" db="EMBL/GenBank/DDBJ databases">
        <authorList>
            <consortium name="Wellcome Sanger Institute Data Sharing"/>
        </authorList>
    </citation>
    <scope>NUCLEOTIDE SEQUENCE [LARGE SCALE GENOMIC DNA]</scope>
</reference>